<dbReference type="EMBL" id="JAAPAO010003033">
    <property type="protein sequence ID" value="KAF4646883.1"/>
    <property type="molecule type" value="Genomic_DNA"/>
</dbReference>
<feature type="signal peptide" evidence="2">
    <location>
        <begin position="1"/>
        <end position="27"/>
    </location>
</feature>
<feature type="compositionally biased region" description="Polar residues" evidence="1">
    <location>
        <begin position="44"/>
        <end position="54"/>
    </location>
</feature>
<feature type="chain" id="PRO_5029528167" evidence="2">
    <location>
        <begin position="28"/>
        <end position="183"/>
    </location>
</feature>
<dbReference type="Proteomes" id="UP000591131">
    <property type="component" value="Unassembled WGS sequence"/>
</dbReference>
<evidence type="ECO:0000313" key="4">
    <source>
        <dbReference type="Proteomes" id="UP000591131"/>
    </source>
</evidence>
<protein>
    <submittedName>
        <fullName evidence="3">Uncharacterized protein</fullName>
    </submittedName>
</protein>
<keyword evidence="4" id="KW-1185">Reference proteome</keyword>
<proteinExistence type="predicted"/>
<sequence>QMRFSPSSLYCLNAAVLLGLVEYKAAAAAKASRRKNAPVKGKTGNKSRLPTISEASEIPPSVNEEPPLSLWVGEGAKDCRYYVMVNQFYQLPQPVPSGKPKDCNGYTLSPAIWETKDNEYKYGGILVYESHPTKGGKITWWGKTAGSFPNSALHHWPSVNDNFGQAALLTPLNDAFENGKLYE</sequence>
<evidence type="ECO:0000313" key="3">
    <source>
        <dbReference type="EMBL" id="KAF4646883.1"/>
    </source>
</evidence>
<feature type="non-terminal residue" evidence="3">
    <location>
        <position position="1"/>
    </location>
</feature>
<keyword evidence="2" id="KW-0732">Signal</keyword>
<comment type="caution">
    <text evidence="3">The sequence shown here is derived from an EMBL/GenBank/DDBJ whole genome shotgun (WGS) entry which is preliminary data.</text>
</comment>
<reference evidence="3 4" key="1">
    <citation type="submission" date="2020-04" db="EMBL/GenBank/DDBJ databases">
        <title>Perkinsus chesapeaki whole genome sequence.</title>
        <authorList>
            <person name="Bogema D.R."/>
        </authorList>
    </citation>
    <scope>NUCLEOTIDE SEQUENCE [LARGE SCALE GENOMIC DNA]</scope>
    <source>
        <strain evidence="3">ATCC PRA-425</strain>
    </source>
</reference>
<feature type="region of interest" description="Disordered" evidence="1">
    <location>
        <begin position="34"/>
        <end position="60"/>
    </location>
</feature>
<dbReference type="AlphaFoldDB" id="A0A7J6KHT0"/>
<gene>
    <name evidence="3" type="ORF">FOL47_005519</name>
</gene>
<feature type="non-terminal residue" evidence="3">
    <location>
        <position position="183"/>
    </location>
</feature>
<name>A0A7J6KHT0_PERCH</name>
<organism evidence="3 4">
    <name type="scientific">Perkinsus chesapeaki</name>
    <name type="common">Clam parasite</name>
    <name type="synonym">Perkinsus andrewsi</name>
    <dbReference type="NCBI Taxonomy" id="330153"/>
    <lineage>
        <taxon>Eukaryota</taxon>
        <taxon>Sar</taxon>
        <taxon>Alveolata</taxon>
        <taxon>Perkinsozoa</taxon>
        <taxon>Perkinsea</taxon>
        <taxon>Perkinsida</taxon>
        <taxon>Perkinsidae</taxon>
        <taxon>Perkinsus</taxon>
    </lineage>
</organism>
<evidence type="ECO:0000256" key="1">
    <source>
        <dbReference type="SAM" id="MobiDB-lite"/>
    </source>
</evidence>
<accession>A0A7J6KHT0</accession>
<evidence type="ECO:0000256" key="2">
    <source>
        <dbReference type="SAM" id="SignalP"/>
    </source>
</evidence>